<organism evidence="5 6">
    <name type="scientific">Cymbomonas tetramitiformis</name>
    <dbReference type="NCBI Taxonomy" id="36881"/>
    <lineage>
        <taxon>Eukaryota</taxon>
        <taxon>Viridiplantae</taxon>
        <taxon>Chlorophyta</taxon>
        <taxon>Pyramimonadophyceae</taxon>
        <taxon>Pyramimonadales</taxon>
        <taxon>Pyramimonadaceae</taxon>
        <taxon>Cymbomonas</taxon>
    </lineage>
</organism>
<feature type="region of interest" description="Disordered" evidence="3">
    <location>
        <begin position="501"/>
        <end position="522"/>
    </location>
</feature>
<dbReference type="PROSITE" id="PS51352">
    <property type="entry name" value="THIOREDOXIN_2"/>
    <property type="match status" value="1"/>
</dbReference>
<feature type="compositionally biased region" description="Acidic residues" evidence="3">
    <location>
        <begin position="1"/>
        <end position="19"/>
    </location>
</feature>
<feature type="repeat" description="NHL" evidence="2">
    <location>
        <begin position="398"/>
        <end position="428"/>
    </location>
</feature>
<dbReference type="InterPro" id="IPR013766">
    <property type="entry name" value="Thioredoxin_domain"/>
</dbReference>
<dbReference type="FunFam" id="3.40.30.10:FF:000320">
    <property type="entry name" value="NHL repeat-containing protein 2"/>
    <property type="match status" value="1"/>
</dbReference>
<evidence type="ECO:0000256" key="3">
    <source>
        <dbReference type="SAM" id="MobiDB-lite"/>
    </source>
</evidence>
<evidence type="ECO:0000313" key="5">
    <source>
        <dbReference type="EMBL" id="KAK3238865.1"/>
    </source>
</evidence>
<accession>A0AAE0BN71</accession>
<dbReference type="Gene3D" id="2.120.10.30">
    <property type="entry name" value="TolB, C-terminal domain"/>
    <property type="match status" value="2"/>
</dbReference>
<gene>
    <name evidence="5" type="ORF">CYMTET_51159</name>
</gene>
<dbReference type="PROSITE" id="PS51125">
    <property type="entry name" value="NHL"/>
    <property type="match status" value="1"/>
</dbReference>
<evidence type="ECO:0000313" key="6">
    <source>
        <dbReference type="Proteomes" id="UP001190700"/>
    </source>
</evidence>
<keyword evidence="1" id="KW-0677">Repeat</keyword>
<dbReference type="PANTHER" id="PTHR46388:SF2">
    <property type="entry name" value="NHL REPEAT-CONTAINING PROTEIN 2"/>
    <property type="match status" value="1"/>
</dbReference>
<dbReference type="Pfam" id="PF13905">
    <property type="entry name" value="Thioredoxin_8"/>
    <property type="match status" value="1"/>
</dbReference>
<dbReference type="InterPro" id="IPR012336">
    <property type="entry name" value="Thioredoxin-like_fold"/>
</dbReference>
<dbReference type="Gene3D" id="3.40.30.10">
    <property type="entry name" value="Glutaredoxin"/>
    <property type="match status" value="1"/>
</dbReference>
<feature type="domain" description="Thioredoxin" evidence="4">
    <location>
        <begin position="95"/>
        <end position="241"/>
    </location>
</feature>
<dbReference type="InterPro" id="IPR036249">
    <property type="entry name" value="Thioredoxin-like_sf"/>
</dbReference>
<proteinExistence type="predicted"/>
<sequence>MVDKNEEDTAPEAEQEQTDLAEIIDPRQDAFVTHENVRRAILAAGSLSLSSALLRPAQAESLFAKFGNALNSSPGAMPTTRVEAFKRYIADQERRQSGKQVPEFPKGLPWFNTAPLRVGEELRGRVVVLDFWTYCCINCMHVLPELAALEEKYADSPVTVVGVHSAKFSNEREDQAVRNAVLRYDVRHPVVNDGEMAMWGALGVQSWPTLMVVGPTGRVIAELQGEGNQQNIDDFIAAALEFYGEQGALKDGPLPMALERDKDPLTASSPLLYPGKVASDVEGQRLFIADTSHNRIVVTTFSGEFLFEVGSGAAALQDGSFGTASFNSPQGLAYSRSTDTLYVADTENHALREVDLRQGVVRTRAGNGRKGNDYKGGATGLAQSLNSPWDGPGASARLQHPLGVLTHQDGRVFVADSYNHKIKVYDSGSVKTVIGNGAAGFSDGIGTLAQLSEPAGLALGLEGTLFVADTNNCVVRRLDLESGALSTLDMSTVPLPSATISPVRQQDRAPEAPAGASMVSTSRPVEGERVEMVFEVQLPDGYHFTPGANSRFEVESYPTSSIIIEQPTGSFKDDDTAGTARVQFSRAPNLPRGALVRANCKVYFCQDNDVCLFEQISFEVPLSEKSFAGQEQVLLGYTVPLKPSKNGGSLVF</sequence>
<feature type="region of interest" description="Disordered" evidence="3">
    <location>
        <begin position="1"/>
        <end position="22"/>
    </location>
</feature>
<keyword evidence="6" id="KW-1185">Reference proteome</keyword>
<dbReference type="Proteomes" id="UP001190700">
    <property type="component" value="Unassembled WGS sequence"/>
</dbReference>
<evidence type="ECO:0000259" key="4">
    <source>
        <dbReference type="PROSITE" id="PS51352"/>
    </source>
</evidence>
<dbReference type="SUPFAM" id="SSF52833">
    <property type="entry name" value="Thioredoxin-like"/>
    <property type="match status" value="1"/>
</dbReference>
<dbReference type="EMBL" id="LGRX02034085">
    <property type="protein sequence ID" value="KAK3238865.1"/>
    <property type="molecule type" value="Genomic_DNA"/>
</dbReference>
<comment type="caution">
    <text evidence="5">The sequence shown here is derived from an EMBL/GenBank/DDBJ whole genome shotgun (WGS) entry which is preliminary data.</text>
</comment>
<protein>
    <recommendedName>
        <fullName evidence="4">Thioredoxin domain-containing protein</fullName>
    </recommendedName>
</protein>
<reference evidence="5 6" key="1">
    <citation type="journal article" date="2015" name="Genome Biol. Evol.">
        <title>Comparative Genomics of a Bacterivorous Green Alga Reveals Evolutionary Causalities and Consequences of Phago-Mixotrophic Mode of Nutrition.</title>
        <authorList>
            <person name="Burns J.A."/>
            <person name="Paasch A."/>
            <person name="Narechania A."/>
            <person name="Kim E."/>
        </authorList>
    </citation>
    <scope>NUCLEOTIDE SEQUENCE [LARGE SCALE GENOMIC DNA]</scope>
    <source>
        <strain evidence="5 6">PLY_AMNH</strain>
    </source>
</reference>
<dbReference type="InterPro" id="IPR011042">
    <property type="entry name" value="6-blade_b-propeller_TolB-like"/>
</dbReference>
<name>A0AAE0BN71_9CHLO</name>
<dbReference type="Pfam" id="PF01436">
    <property type="entry name" value="NHL"/>
    <property type="match status" value="2"/>
</dbReference>
<dbReference type="PANTHER" id="PTHR46388">
    <property type="entry name" value="NHL REPEAT-CONTAINING PROTEIN 2"/>
    <property type="match status" value="1"/>
</dbReference>
<evidence type="ECO:0000256" key="2">
    <source>
        <dbReference type="PROSITE-ProRule" id="PRU00504"/>
    </source>
</evidence>
<dbReference type="InterPro" id="IPR001258">
    <property type="entry name" value="NHL_repeat"/>
</dbReference>
<dbReference type="SUPFAM" id="SSF101898">
    <property type="entry name" value="NHL repeat"/>
    <property type="match status" value="1"/>
</dbReference>
<evidence type="ECO:0000256" key="1">
    <source>
        <dbReference type="ARBA" id="ARBA00022737"/>
    </source>
</evidence>
<dbReference type="AlphaFoldDB" id="A0AAE0BN71"/>